<gene>
    <name evidence="9" type="primary">dnaE</name>
    <name evidence="9" type="ORF">LJ757_16945</name>
</gene>
<dbReference type="InterPro" id="IPR016195">
    <property type="entry name" value="Pol/histidinol_Pase-like"/>
</dbReference>
<dbReference type="InterPro" id="IPR040982">
    <property type="entry name" value="DNA_pol3_finger"/>
</dbReference>
<protein>
    <recommendedName>
        <fullName evidence="1">DNA-directed DNA polymerase</fullName>
        <ecNumber evidence="1">2.7.7.7</ecNumber>
    </recommendedName>
</protein>
<evidence type="ECO:0000313" key="10">
    <source>
        <dbReference type="Proteomes" id="UP001139158"/>
    </source>
</evidence>
<dbReference type="Pfam" id="PF17657">
    <property type="entry name" value="DNA_pol3_finger"/>
    <property type="match status" value="1"/>
</dbReference>
<keyword evidence="10" id="KW-1185">Reference proteome</keyword>
<evidence type="ECO:0000256" key="1">
    <source>
        <dbReference type="ARBA" id="ARBA00012417"/>
    </source>
</evidence>
<dbReference type="InterPro" id="IPR029460">
    <property type="entry name" value="DNAPol_HHH"/>
</dbReference>
<reference evidence="9" key="1">
    <citation type="submission" date="2021-10" db="EMBL/GenBank/DDBJ databases">
        <title>Novel species in genus Arthrobacter.</title>
        <authorList>
            <person name="Liu Y."/>
        </authorList>
    </citation>
    <scope>NUCLEOTIDE SEQUENCE</scope>
    <source>
        <strain evidence="9">Zg-Y453</strain>
    </source>
</reference>
<evidence type="ECO:0000259" key="8">
    <source>
        <dbReference type="SMART" id="SM00481"/>
    </source>
</evidence>
<dbReference type="EC" id="2.7.7.7" evidence="1"/>
<dbReference type="GO" id="GO:0006260">
    <property type="term" value="P:DNA replication"/>
    <property type="evidence" value="ECO:0007669"/>
    <property type="project" value="UniProtKB-KW"/>
</dbReference>
<evidence type="ECO:0000256" key="2">
    <source>
        <dbReference type="ARBA" id="ARBA00022679"/>
    </source>
</evidence>
<dbReference type="EMBL" id="JAJFZV010000018">
    <property type="protein sequence ID" value="MCC3299483.1"/>
    <property type="molecule type" value="Genomic_DNA"/>
</dbReference>
<dbReference type="Pfam" id="PF07733">
    <property type="entry name" value="DNA_pol3_alpha"/>
    <property type="match status" value="2"/>
</dbReference>
<name>A0A9X1MG74_9MICC</name>
<dbReference type="RefSeq" id="WP_227897469.1">
    <property type="nucleotide sequence ID" value="NZ_CP099467.1"/>
</dbReference>
<keyword evidence="3 9" id="KW-0548">Nucleotidyltransferase</keyword>
<evidence type="ECO:0000256" key="7">
    <source>
        <dbReference type="SAM" id="MobiDB-lite"/>
    </source>
</evidence>
<dbReference type="InterPro" id="IPR011708">
    <property type="entry name" value="DNA_pol3_alpha_NTPase_dom"/>
</dbReference>
<comment type="caution">
    <text evidence="9">The sequence shown here is derived from an EMBL/GenBank/DDBJ whole genome shotgun (WGS) entry which is preliminary data.</text>
</comment>
<dbReference type="InterPro" id="IPR003141">
    <property type="entry name" value="Pol/His_phosphatase_N"/>
</dbReference>
<comment type="catalytic activity">
    <reaction evidence="6">
        <text>DNA(n) + a 2'-deoxyribonucleoside 5'-triphosphate = DNA(n+1) + diphosphate</text>
        <dbReference type="Rhea" id="RHEA:22508"/>
        <dbReference type="Rhea" id="RHEA-COMP:17339"/>
        <dbReference type="Rhea" id="RHEA-COMP:17340"/>
        <dbReference type="ChEBI" id="CHEBI:33019"/>
        <dbReference type="ChEBI" id="CHEBI:61560"/>
        <dbReference type="ChEBI" id="CHEBI:173112"/>
        <dbReference type="EC" id="2.7.7.7"/>
    </reaction>
</comment>
<dbReference type="SMART" id="SM00481">
    <property type="entry name" value="POLIIIAc"/>
    <property type="match status" value="1"/>
</dbReference>
<evidence type="ECO:0000256" key="5">
    <source>
        <dbReference type="ARBA" id="ARBA00022932"/>
    </source>
</evidence>
<proteinExistence type="predicted"/>
<dbReference type="GO" id="GO:0003887">
    <property type="term" value="F:DNA-directed DNA polymerase activity"/>
    <property type="evidence" value="ECO:0007669"/>
    <property type="project" value="UniProtKB-KW"/>
</dbReference>
<dbReference type="GO" id="GO:0008408">
    <property type="term" value="F:3'-5' exonuclease activity"/>
    <property type="evidence" value="ECO:0007669"/>
    <property type="project" value="InterPro"/>
</dbReference>
<dbReference type="Gene3D" id="3.20.20.140">
    <property type="entry name" value="Metal-dependent hydrolases"/>
    <property type="match status" value="1"/>
</dbReference>
<organism evidence="9 10">
    <name type="scientific">Arthrobacter caoxuetaonis</name>
    <dbReference type="NCBI Taxonomy" id="2886935"/>
    <lineage>
        <taxon>Bacteria</taxon>
        <taxon>Bacillati</taxon>
        <taxon>Actinomycetota</taxon>
        <taxon>Actinomycetes</taxon>
        <taxon>Micrococcales</taxon>
        <taxon>Micrococcaceae</taxon>
        <taxon>Arthrobacter</taxon>
    </lineage>
</organism>
<dbReference type="InterPro" id="IPR004805">
    <property type="entry name" value="DnaE2/DnaE/PolC"/>
</dbReference>
<evidence type="ECO:0000256" key="4">
    <source>
        <dbReference type="ARBA" id="ARBA00022705"/>
    </source>
</evidence>
<dbReference type="SUPFAM" id="SSF89550">
    <property type="entry name" value="PHP domain-like"/>
    <property type="match status" value="1"/>
</dbReference>
<sequence>MTDEPQPDGSGFVHLHNHTENSSLDGLTRVKSAPRTAAALGQKALAITDHGSLAAAWKFQKYCLEAGIKPIIGNEMYMAIGSRFERNFETVVNDDDNASDADEGKEKVKRYMHLTVLARNEAGWKSLLALHNKAEASYWYKPRIDFDLLDEHGDGLIILTGCLGGPVAGPLARAGAIDKGFEAARTEIASLLGTDDTDELAAALAADVSAYAARKKRLAEAAAEGVTGAQRTALEEAVKNFVPAIADGAGDELAADLTQIITRLPGIPEDAARARTEARSNLDRLIGAVGREHVFLEVMHHGIKAETHAFRELRILSEETGIPLVATNDCHYEHAEDARAHDGFLAVGVKRSLDDPKRFKFNGTPDYYLKSEAEMLDVLGNLKNKKAAAAWRQAVANSVMVADLCDDKVIPDPRMRLPKFPVPAGFESERAYLHHLVKEGAVERYGTDPVTGERRALPAAVKERLRMEENIICDMGFPAYFLIVWDMIAWARSDYTPQDWVDLHAGKPVDDATRTRKKPIVVGVGRGSAAGAATSYCLKIVGVDPLENHLLFERFLEPGRAGMPDIDVDFEAARRSEVFAYVGVRWGDAMVAHIGTFGMALSKAAVKDAARILKPSEPAPEVFAAAKAARAAGDSKRAASITAEAYAKINRRAADIQRLGNKLSDLIPSAGGKAYSFAQLDDTSDNSSEAFRNLVKESGQDAQDILELARAFEGVTKTESIHACGFIISPEPLDEIVPMRWKSHAANADPNAPRVICWDGPDCEEIGLLKMDILGLTNLDIAATALDFTARTTGNRFTMEEIPHPNTKGNAIVQGAYNLLAQGRTGGVFQMESGGMIRTAQEVEPETLDDISAIVALFRPGPLKAGMHTSYARRKAGLEPVTYTDFTHDPVETEWIDGVLGATYGMAIYQETIMRLSTIVAGFDASQRSRLRKAMGKKKQSEMDACFTMWIEGAPKEFRDEDGNVISPVFSPATAQKLWDFISGAASYLFNASHSAAYGMLAYYTAYLKAGWPVEYSAAILAVADKDDKRQTALTSLHADGIEVMAPDVNLAMARTAPVNGAVAIGLSEVKGVGDAGQYIVAEREASGPFKDMADLLRRVRVPADNGTGFSRIPVSAVQALIEAGALDSFGPRLGQIMMLRAARTGGQQPVDAEWSDVECSARQRARIGTSLGIHPLNSLKDELKAWQAPGGGRVTPLHRIADGNGEPVLTVGVISSWEEKGYSGGRRANFSLESSKTTLNGVIWDFSLSRLRRQGTVPKVGDVVAVSGKVNVRVTVIGDEESETQETITTKELSINEVWPIDSGTEPEINLPAPVIDFAAKYRELRSGPAPEPESRRKAPAAKKTAPAADPKPGTEAAAPAKELAPVVSMREHRERKGGDVVALLCEEYESSMVGDLLFGNPAVLKAHSAEGLPGDAATEAGVIYRCQPASGETIFLVTDGGDTDPRDAAEYARDADESEWEPIRNEKSKHKYSWYRLKTDPAAAAALGGDERLAG</sequence>
<keyword evidence="4" id="KW-0235">DNA replication</keyword>
<dbReference type="NCBIfam" id="TIGR00594">
    <property type="entry name" value="polc"/>
    <property type="match status" value="1"/>
</dbReference>
<evidence type="ECO:0000256" key="3">
    <source>
        <dbReference type="ARBA" id="ARBA00022695"/>
    </source>
</evidence>
<accession>A0A9X1MG74</accession>
<feature type="region of interest" description="Disordered" evidence="7">
    <location>
        <begin position="1"/>
        <end position="27"/>
    </location>
</feature>
<keyword evidence="5" id="KW-0239">DNA-directed DNA polymerase</keyword>
<dbReference type="Pfam" id="PF14579">
    <property type="entry name" value="HHH_6"/>
    <property type="match status" value="1"/>
</dbReference>
<feature type="compositionally biased region" description="Low complexity" evidence="7">
    <location>
        <begin position="1343"/>
        <end position="1353"/>
    </location>
</feature>
<evidence type="ECO:0000256" key="6">
    <source>
        <dbReference type="ARBA" id="ARBA00049244"/>
    </source>
</evidence>
<dbReference type="Proteomes" id="UP001139158">
    <property type="component" value="Unassembled WGS sequence"/>
</dbReference>
<evidence type="ECO:0000313" key="9">
    <source>
        <dbReference type="EMBL" id="MCC3299483.1"/>
    </source>
</evidence>
<feature type="region of interest" description="Disordered" evidence="7">
    <location>
        <begin position="1328"/>
        <end position="1363"/>
    </location>
</feature>
<keyword evidence="2 9" id="KW-0808">Transferase</keyword>
<dbReference type="Gene3D" id="1.10.150.870">
    <property type="match status" value="1"/>
</dbReference>
<dbReference type="PANTHER" id="PTHR32294">
    <property type="entry name" value="DNA POLYMERASE III SUBUNIT ALPHA"/>
    <property type="match status" value="1"/>
</dbReference>
<dbReference type="InterPro" id="IPR004013">
    <property type="entry name" value="PHP_dom"/>
</dbReference>
<dbReference type="Pfam" id="PF02811">
    <property type="entry name" value="PHP"/>
    <property type="match status" value="1"/>
</dbReference>
<feature type="domain" description="Polymerase/histidinol phosphatase N-terminal" evidence="8">
    <location>
        <begin position="13"/>
        <end position="80"/>
    </location>
</feature>